<feature type="domain" description="Lens epithelium-derived growth factor integrase-binding" evidence="5">
    <location>
        <begin position="105"/>
        <end position="222"/>
    </location>
</feature>
<evidence type="ECO:0000259" key="5">
    <source>
        <dbReference type="Pfam" id="PF11467"/>
    </source>
</evidence>
<dbReference type="Gene3D" id="1.20.930.10">
    <property type="entry name" value="Conserved domain common to transcription factors TFIIS, elongin A, CRSP70"/>
    <property type="match status" value="1"/>
</dbReference>
<name>A0ABN7NJQ8_TIMPD</name>
<accession>A0ABN7NJQ8</accession>
<comment type="similarity">
    <text evidence="3">Belongs to the acetyltransferase family. MAK3 subfamily.</text>
</comment>
<protein>
    <recommendedName>
        <fullName evidence="8">N-acetyltransferase domain-containing protein</fullName>
    </recommendedName>
</protein>
<dbReference type="SUPFAM" id="SSF140576">
    <property type="entry name" value="HIV integrase-binding domain"/>
    <property type="match status" value="1"/>
</dbReference>
<dbReference type="Proteomes" id="UP001153148">
    <property type="component" value="Unassembled WGS sequence"/>
</dbReference>
<keyword evidence="2" id="KW-0012">Acyltransferase</keyword>
<evidence type="ECO:0008006" key="8">
    <source>
        <dbReference type="Google" id="ProtNLM"/>
    </source>
</evidence>
<dbReference type="EMBL" id="CAJPIN010003202">
    <property type="protein sequence ID" value="CAG2055990.1"/>
    <property type="molecule type" value="Genomic_DNA"/>
</dbReference>
<proteinExistence type="inferred from homology"/>
<dbReference type="InterPro" id="IPR000182">
    <property type="entry name" value="GNAT_dom"/>
</dbReference>
<evidence type="ECO:0000259" key="4">
    <source>
        <dbReference type="Pfam" id="PF00583"/>
    </source>
</evidence>
<evidence type="ECO:0000256" key="3">
    <source>
        <dbReference type="ARBA" id="ARBA00024025"/>
    </source>
</evidence>
<reference evidence="6" key="1">
    <citation type="submission" date="2021-03" db="EMBL/GenBank/DDBJ databases">
        <authorList>
            <person name="Tran Van P."/>
        </authorList>
    </citation>
    <scope>NUCLEOTIDE SEQUENCE</scope>
</reference>
<dbReference type="InterPro" id="IPR016181">
    <property type="entry name" value="Acyl_CoA_acyltransferase"/>
</dbReference>
<dbReference type="Gene3D" id="3.40.630.30">
    <property type="match status" value="1"/>
</dbReference>
<dbReference type="InterPro" id="IPR044542">
    <property type="entry name" value="NAA30-like"/>
</dbReference>
<keyword evidence="7" id="KW-1185">Reference proteome</keyword>
<dbReference type="CDD" id="cd04301">
    <property type="entry name" value="NAT_SF"/>
    <property type="match status" value="1"/>
</dbReference>
<sequence>MFVDQHDETRTIVARTKSGFYIRIDLNEGRPSVFKNKAARDRWDEACWINAQKLKQQIEDESYIPESLKKQLEERIKLREHEIRQLGLENYSDSFDVSYGYLNTEARLMELDALIKSKLSLIKADPEKCLGYLTELGDLDVQPLMLKKHPHTVDTIKKLRRYIGNVEEWGYTGDKKSLFIQQAEQIRTKAEYVFNKFKKLFVIPENKTFYQVFSEEVNKLKEHTVNMDDMEFYKLREEPIDVALVTLILSLPAYVGIDLCCCITGFLNLKHDVRAMDGNECVGAIVCKLDHHRKVVKRGYIAMLAVDEKYRKRKIGELL</sequence>
<dbReference type="InterPro" id="IPR035441">
    <property type="entry name" value="TFIIS/LEDGF_dom_sf"/>
</dbReference>
<evidence type="ECO:0000313" key="6">
    <source>
        <dbReference type="EMBL" id="CAG2055990.1"/>
    </source>
</evidence>
<evidence type="ECO:0000256" key="2">
    <source>
        <dbReference type="ARBA" id="ARBA00023315"/>
    </source>
</evidence>
<keyword evidence="1" id="KW-0808">Transferase</keyword>
<organism evidence="6 7">
    <name type="scientific">Timema podura</name>
    <name type="common">Walking stick</name>
    <dbReference type="NCBI Taxonomy" id="61482"/>
    <lineage>
        <taxon>Eukaryota</taxon>
        <taxon>Metazoa</taxon>
        <taxon>Ecdysozoa</taxon>
        <taxon>Arthropoda</taxon>
        <taxon>Hexapoda</taxon>
        <taxon>Insecta</taxon>
        <taxon>Pterygota</taxon>
        <taxon>Neoptera</taxon>
        <taxon>Polyneoptera</taxon>
        <taxon>Phasmatodea</taxon>
        <taxon>Timematodea</taxon>
        <taxon>Timematoidea</taxon>
        <taxon>Timematidae</taxon>
        <taxon>Timema</taxon>
    </lineage>
</organism>
<comment type="caution">
    <text evidence="6">The sequence shown here is derived from an EMBL/GenBank/DDBJ whole genome shotgun (WGS) entry which is preliminary data.</text>
</comment>
<gene>
    <name evidence="6" type="ORF">TPAB3V08_LOCUS2988</name>
</gene>
<dbReference type="InterPro" id="IPR021567">
    <property type="entry name" value="LEDGF_IBD"/>
</dbReference>
<dbReference type="Pfam" id="PF00583">
    <property type="entry name" value="Acetyltransf_1"/>
    <property type="match status" value="1"/>
</dbReference>
<feature type="domain" description="N-acetyltransferase" evidence="4">
    <location>
        <begin position="275"/>
        <end position="319"/>
    </location>
</feature>
<dbReference type="PANTHER" id="PTHR45896:SF1">
    <property type="entry name" value="N-ALPHA-ACETYLTRANSFERASE 30"/>
    <property type="match status" value="1"/>
</dbReference>
<dbReference type="Pfam" id="PF11467">
    <property type="entry name" value="LEDGF"/>
    <property type="match status" value="1"/>
</dbReference>
<dbReference type="PANTHER" id="PTHR45896">
    <property type="entry name" value="N-ALPHA-ACETYLTRANSFERASE 30"/>
    <property type="match status" value="1"/>
</dbReference>
<evidence type="ECO:0000256" key="1">
    <source>
        <dbReference type="ARBA" id="ARBA00022679"/>
    </source>
</evidence>
<feature type="non-terminal residue" evidence="6">
    <location>
        <position position="319"/>
    </location>
</feature>
<evidence type="ECO:0000313" key="7">
    <source>
        <dbReference type="Proteomes" id="UP001153148"/>
    </source>
</evidence>
<dbReference type="InterPro" id="IPR036218">
    <property type="entry name" value="HIVI-bd_sf"/>
</dbReference>
<dbReference type="SUPFAM" id="SSF55729">
    <property type="entry name" value="Acyl-CoA N-acyltransferases (Nat)"/>
    <property type="match status" value="1"/>
</dbReference>